<sequence length="400" mass="46044">MLKEESTIEFGHSMRSQFLLDHDYIPLNHGSYGTIPKVVREALRKYQDRIEANPDKFIRRDLELELFKARETVAKFINVETNEIVFVPNTTTGINAILKSLKYEKGDKLLYFSTIYNSIKKLLNFISDTYDGKVELIKIEVTYPISDDDLIDKFVKVIKEEKQKPNTKIKLAIIDSISSNPGILVPFHRLIPILKQNDILSIVDGAHAIGQIPLDIKEIEPDFFVTNCHKWLYTPRGSAILYVPYKNQKNIHPTVTSPFLYQGFISEFSWIGTQDFSSYLSIHAALEFRQKIGGEEKIQNYCKKLAIEGGNLIASILGTEIIGPESIIQNMVNIRLPIPSSHKEFTDKKFLDLMFNKYNFAVAIFEHNEYWYIRASAQIYTDLNDFEKVGHIVKEICDSF</sequence>
<keyword evidence="4" id="KW-1185">Reference proteome</keyword>
<dbReference type="GO" id="GO:0016740">
    <property type="term" value="F:transferase activity"/>
    <property type="evidence" value="ECO:0007669"/>
    <property type="project" value="UniProtKB-KW"/>
</dbReference>
<dbReference type="PANTHER" id="PTHR43092:SF2">
    <property type="entry name" value="HERCYNYLCYSTEINE SULFOXIDE LYASE"/>
    <property type="match status" value="1"/>
</dbReference>
<evidence type="ECO:0000259" key="2">
    <source>
        <dbReference type="Pfam" id="PF00266"/>
    </source>
</evidence>
<dbReference type="InterPro" id="IPR000192">
    <property type="entry name" value="Aminotrans_V_dom"/>
</dbReference>
<evidence type="ECO:0000256" key="1">
    <source>
        <dbReference type="ARBA" id="ARBA00022898"/>
    </source>
</evidence>
<reference evidence="3 4" key="1">
    <citation type="submission" date="2018-06" db="EMBL/GenBank/DDBJ databases">
        <title>Comparative genomics reveals the genomic features of Rhizophagus irregularis, R. cerebriforme, R. diaphanum and Gigaspora rosea, and their symbiotic lifestyle signature.</title>
        <authorList>
            <person name="Morin E."/>
            <person name="San Clemente H."/>
            <person name="Chen E.C.H."/>
            <person name="De La Providencia I."/>
            <person name="Hainaut M."/>
            <person name="Kuo A."/>
            <person name="Kohler A."/>
            <person name="Murat C."/>
            <person name="Tang N."/>
            <person name="Roy S."/>
            <person name="Loubradou J."/>
            <person name="Henrissat B."/>
            <person name="Grigoriev I.V."/>
            <person name="Corradi N."/>
            <person name="Roux C."/>
            <person name="Martin F.M."/>
        </authorList>
    </citation>
    <scope>NUCLEOTIDE SEQUENCE [LARGE SCALE GENOMIC DNA]</scope>
    <source>
        <strain evidence="3 4">DAOM 227022</strain>
    </source>
</reference>
<organism evidence="3 4">
    <name type="scientific">Glomus cerebriforme</name>
    <dbReference type="NCBI Taxonomy" id="658196"/>
    <lineage>
        <taxon>Eukaryota</taxon>
        <taxon>Fungi</taxon>
        <taxon>Fungi incertae sedis</taxon>
        <taxon>Mucoromycota</taxon>
        <taxon>Glomeromycotina</taxon>
        <taxon>Glomeromycetes</taxon>
        <taxon>Glomerales</taxon>
        <taxon>Glomeraceae</taxon>
        <taxon>Glomus</taxon>
    </lineage>
</organism>
<feature type="domain" description="Aminotransferase class V" evidence="2">
    <location>
        <begin position="35"/>
        <end position="336"/>
    </location>
</feature>
<dbReference type="Gene3D" id="3.90.1150.10">
    <property type="entry name" value="Aspartate Aminotransferase, domain 1"/>
    <property type="match status" value="1"/>
</dbReference>
<evidence type="ECO:0000313" key="3">
    <source>
        <dbReference type="EMBL" id="RIA86185.1"/>
    </source>
</evidence>
<proteinExistence type="predicted"/>
<dbReference type="InterPro" id="IPR015421">
    <property type="entry name" value="PyrdxlP-dep_Trfase_major"/>
</dbReference>
<dbReference type="SUPFAM" id="SSF53383">
    <property type="entry name" value="PLP-dependent transferases"/>
    <property type="match status" value="1"/>
</dbReference>
<keyword evidence="1" id="KW-0663">Pyridoxal phosphate</keyword>
<accession>A0A397SQ77</accession>
<dbReference type="InterPro" id="IPR015424">
    <property type="entry name" value="PyrdxlP-dep_Trfase"/>
</dbReference>
<name>A0A397SQ77_9GLOM</name>
<evidence type="ECO:0000313" key="4">
    <source>
        <dbReference type="Proteomes" id="UP000265703"/>
    </source>
</evidence>
<dbReference type="Proteomes" id="UP000265703">
    <property type="component" value="Unassembled WGS sequence"/>
</dbReference>
<dbReference type="STRING" id="658196.A0A397SQ77"/>
<comment type="caution">
    <text evidence="3">The sequence shown here is derived from an EMBL/GenBank/DDBJ whole genome shotgun (WGS) entry which is preliminary data.</text>
</comment>
<keyword evidence="3" id="KW-0808">Transferase</keyword>
<dbReference type="EMBL" id="QKYT01000378">
    <property type="protein sequence ID" value="RIA86185.1"/>
    <property type="molecule type" value="Genomic_DNA"/>
</dbReference>
<dbReference type="OrthoDB" id="5978656at2759"/>
<gene>
    <name evidence="3" type="ORF">C1645_799938</name>
</gene>
<dbReference type="InterPro" id="IPR015422">
    <property type="entry name" value="PyrdxlP-dep_Trfase_small"/>
</dbReference>
<dbReference type="Gene3D" id="3.40.640.10">
    <property type="entry name" value="Type I PLP-dependent aspartate aminotransferase-like (Major domain)"/>
    <property type="match status" value="1"/>
</dbReference>
<protein>
    <submittedName>
        <fullName evidence="3">Pyridoxal phosphate-dependent transferase</fullName>
    </submittedName>
</protein>
<dbReference type="Pfam" id="PF00266">
    <property type="entry name" value="Aminotran_5"/>
    <property type="match status" value="1"/>
</dbReference>
<dbReference type="AlphaFoldDB" id="A0A397SQ77"/>
<dbReference type="PANTHER" id="PTHR43092">
    <property type="entry name" value="L-CYSTEINE DESULFHYDRASE"/>
    <property type="match status" value="1"/>
</dbReference>